<accession>A0ABW6C202</accession>
<evidence type="ECO:0000313" key="7">
    <source>
        <dbReference type="EMBL" id="MFD3003437.1"/>
    </source>
</evidence>
<dbReference type="EC" id="2.7.13.3" evidence="2"/>
<dbReference type="PANTHER" id="PTHR43304">
    <property type="entry name" value="PHYTOCHROME-LIKE PROTEIN CPH1"/>
    <property type="match status" value="1"/>
</dbReference>
<organism evidence="7 8">
    <name type="scientific">Pontibacter toksunensis</name>
    <dbReference type="NCBI Taxonomy" id="1332631"/>
    <lineage>
        <taxon>Bacteria</taxon>
        <taxon>Pseudomonadati</taxon>
        <taxon>Bacteroidota</taxon>
        <taxon>Cytophagia</taxon>
        <taxon>Cytophagales</taxon>
        <taxon>Hymenobacteraceae</taxon>
        <taxon>Pontibacter</taxon>
    </lineage>
</organism>
<dbReference type="InterPro" id="IPR005467">
    <property type="entry name" value="His_kinase_dom"/>
</dbReference>
<dbReference type="SMART" id="SM00387">
    <property type="entry name" value="HATPase_c"/>
    <property type="match status" value="1"/>
</dbReference>
<dbReference type="InterPro" id="IPR003594">
    <property type="entry name" value="HATPase_dom"/>
</dbReference>
<gene>
    <name evidence="7" type="ORF">ACFS7Z_23970</name>
</gene>
<dbReference type="InterPro" id="IPR052162">
    <property type="entry name" value="Sensor_kinase/Photoreceptor"/>
</dbReference>
<reference evidence="8" key="1">
    <citation type="journal article" date="2019" name="Int. J. Syst. Evol. Microbiol.">
        <title>The Global Catalogue of Microorganisms (GCM) 10K type strain sequencing project: providing services to taxonomists for standard genome sequencing and annotation.</title>
        <authorList>
            <consortium name="The Broad Institute Genomics Platform"/>
            <consortium name="The Broad Institute Genome Sequencing Center for Infectious Disease"/>
            <person name="Wu L."/>
            <person name="Ma J."/>
        </authorList>
    </citation>
    <scope>NUCLEOTIDE SEQUENCE [LARGE SCALE GENOMIC DNA]</scope>
    <source>
        <strain evidence="8">KCTC 23984</strain>
    </source>
</reference>
<evidence type="ECO:0000256" key="4">
    <source>
        <dbReference type="ARBA" id="ARBA00022679"/>
    </source>
</evidence>
<dbReference type="Gene3D" id="3.30.565.10">
    <property type="entry name" value="Histidine kinase-like ATPase, C-terminal domain"/>
    <property type="match status" value="1"/>
</dbReference>
<dbReference type="PROSITE" id="PS50109">
    <property type="entry name" value="HIS_KIN"/>
    <property type="match status" value="1"/>
</dbReference>
<dbReference type="PANTHER" id="PTHR43304:SF1">
    <property type="entry name" value="PAC DOMAIN-CONTAINING PROTEIN"/>
    <property type="match status" value="1"/>
</dbReference>
<name>A0ABW6C202_9BACT</name>
<evidence type="ECO:0000256" key="2">
    <source>
        <dbReference type="ARBA" id="ARBA00012438"/>
    </source>
</evidence>
<dbReference type="EMBL" id="JBHUOX010000029">
    <property type="protein sequence ID" value="MFD3003437.1"/>
    <property type="molecule type" value="Genomic_DNA"/>
</dbReference>
<comment type="caution">
    <text evidence="7">The sequence shown here is derived from an EMBL/GenBank/DDBJ whole genome shotgun (WGS) entry which is preliminary data.</text>
</comment>
<keyword evidence="7" id="KW-0067">ATP-binding</keyword>
<comment type="catalytic activity">
    <reaction evidence="1">
        <text>ATP + protein L-histidine = ADP + protein N-phospho-L-histidine.</text>
        <dbReference type="EC" id="2.7.13.3"/>
    </reaction>
</comment>
<dbReference type="InterPro" id="IPR004358">
    <property type="entry name" value="Sig_transdc_His_kin-like_C"/>
</dbReference>
<dbReference type="PRINTS" id="PR00344">
    <property type="entry name" value="BCTRLSENSOR"/>
</dbReference>
<keyword evidence="4" id="KW-0808">Transferase</keyword>
<evidence type="ECO:0000256" key="3">
    <source>
        <dbReference type="ARBA" id="ARBA00022553"/>
    </source>
</evidence>
<evidence type="ECO:0000256" key="1">
    <source>
        <dbReference type="ARBA" id="ARBA00000085"/>
    </source>
</evidence>
<dbReference type="Pfam" id="PF02518">
    <property type="entry name" value="HATPase_c"/>
    <property type="match status" value="1"/>
</dbReference>
<keyword evidence="3" id="KW-0597">Phosphoprotein</keyword>
<protein>
    <recommendedName>
        <fullName evidence="2">histidine kinase</fullName>
        <ecNumber evidence="2">2.7.13.3</ecNumber>
    </recommendedName>
</protein>
<dbReference type="SUPFAM" id="SSF55874">
    <property type="entry name" value="ATPase domain of HSP90 chaperone/DNA topoisomerase II/histidine kinase"/>
    <property type="match status" value="1"/>
</dbReference>
<proteinExistence type="predicted"/>
<sequence>MTDLFLLIKQAGAEIQVAIQECGLIDFSSKNARSIVYNLVSNALKYRSPERQLLIQIDCYLQENYQVLSVKDNGLGMDLTDKSKLFGMFKRLHDHVEGTGVGLYIVKKIVENAGGRIEVESKVNEGATFRVFFRDSGNLKAGHDK</sequence>
<evidence type="ECO:0000313" key="8">
    <source>
        <dbReference type="Proteomes" id="UP001597641"/>
    </source>
</evidence>
<dbReference type="RefSeq" id="WP_377490827.1">
    <property type="nucleotide sequence ID" value="NZ_JBHUOX010000029.1"/>
</dbReference>
<dbReference type="Proteomes" id="UP001597641">
    <property type="component" value="Unassembled WGS sequence"/>
</dbReference>
<evidence type="ECO:0000256" key="5">
    <source>
        <dbReference type="ARBA" id="ARBA00022777"/>
    </source>
</evidence>
<evidence type="ECO:0000259" key="6">
    <source>
        <dbReference type="PROSITE" id="PS50109"/>
    </source>
</evidence>
<keyword evidence="5" id="KW-0418">Kinase</keyword>
<dbReference type="InterPro" id="IPR036890">
    <property type="entry name" value="HATPase_C_sf"/>
</dbReference>
<dbReference type="GO" id="GO:0005524">
    <property type="term" value="F:ATP binding"/>
    <property type="evidence" value="ECO:0007669"/>
    <property type="project" value="UniProtKB-KW"/>
</dbReference>
<keyword evidence="8" id="KW-1185">Reference proteome</keyword>
<feature type="domain" description="Histidine kinase" evidence="6">
    <location>
        <begin position="35"/>
        <end position="137"/>
    </location>
</feature>
<keyword evidence="7" id="KW-0547">Nucleotide-binding</keyword>